<dbReference type="InterPro" id="IPR017850">
    <property type="entry name" value="Alkaline_phosphatase_core_sf"/>
</dbReference>
<dbReference type="InterPro" id="IPR032506">
    <property type="entry name" value="SGSH_C"/>
</dbReference>
<dbReference type="EMBL" id="SGIT01000001">
    <property type="protein sequence ID" value="RZF61966.1"/>
    <property type="molecule type" value="Genomic_DNA"/>
</dbReference>
<dbReference type="OrthoDB" id="9789742at2"/>
<dbReference type="Proteomes" id="UP000292855">
    <property type="component" value="Unassembled WGS sequence"/>
</dbReference>
<sequence length="146" mass="17740">MGIRYLIFLWFMTDILSKLREASYARMSDAQKKAWDTAYTVKNKAFYDLKPKGDDLTPWKYQRYMQDYHYYEAGGHGVPIHEDVYLDSLKLINYYSLNEWELFDLRRDPYEMRSVYNNPEYTAKRKMLEKELARLRKQLKVPPNQK</sequence>
<keyword evidence="3" id="KW-1185">Reference proteome</keyword>
<evidence type="ECO:0000259" key="1">
    <source>
        <dbReference type="Pfam" id="PF16347"/>
    </source>
</evidence>
<proteinExistence type="predicted"/>
<protein>
    <submittedName>
        <fullName evidence="2">DUF4976 domain-containing protein</fullName>
    </submittedName>
</protein>
<accession>A0A4Q6XZC9</accession>
<feature type="domain" description="N-sulphoglucosamine sulphohydrolase C-terminal" evidence="1">
    <location>
        <begin position="54"/>
        <end position="138"/>
    </location>
</feature>
<dbReference type="AlphaFoldDB" id="A0A4Q6XZC9"/>
<dbReference type="SUPFAM" id="SSF53649">
    <property type="entry name" value="Alkaline phosphatase-like"/>
    <property type="match status" value="1"/>
</dbReference>
<dbReference type="RefSeq" id="WP_130140196.1">
    <property type="nucleotide sequence ID" value="NZ_SGIT01000001.1"/>
</dbReference>
<comment type="caution">
    <text evidence="2">The sequence shown here is derived from an EMBL/GenBank/DDBJ whole genome shotgun (WGS) entry which is preliminary data.</text>
</comment>
<evidence type="ECO:0000313" key="2">
    <source>
        <dbReference type="EMBL" id="RZF61966.1"/>
    </source>
</evidence>
<evidence type="ECO:0000313" key="3">
    <source>
        <dbReference type="Proteomes" id="UP000292855"/>
    </source>
</evidence>
<dbReference type="Pfam" id="PF16347">
    <property type="entry name" value="SGSH_C"/>
    <property type="match status" value="1"/>
</dbReference>
<dbReference type="Gene3D" id="3.40.720.10">
    <property type="entry name" value="Alkaline Phosphatase, subunit A"/>
    <property type="match status" value="1"/>
</dbReference>
<reference evidence="2 3" key="1">
    <citation type="submission" date="2019-02" db="EMBL/GenBank/DDBJ databases">
        <authorList>
            <person name="Li Y."/>
        </authorList>
    </citation>
    <scope>NUCLEOTIDE SEQUENCE [LARGE SCALE GENOMIC DNA]</scope>
    <source>
        <strain evidence="2 3">30C10-4-7</strain>
    </source>
</reference>
<organism evidence="2 3">
    <name type="scientific">Sphingobacterium corticibacterium</name>
    <dbReference type="NCBI Taxonomy" id="2484746"/>
    <lineage>
        <taxon>Bacteria</taxon>
        <taxon>Pseudomonadati</taxon>
        <taxon>Bacteroidota</taxon>
        <taxon>Sphingobacteriia</taxon>
        <taxon>Sphingobacteriales</taxon>
        <taxon>Sphingobacteriaceae</taxon>
        <taxon>Sphingobacterium</taxon>
    </lineage>
</organism>
<gene>
    <name evidence="2" type="ORF">EWE74_03885</name>
</gene>
<name>A0A4Q6XZC9_9SPHI</name>